<accession>A0A972H0U0</accession>
<dbReference type="Gene3D" id="3.40.50.1820">
    <property type="entry name" value="alpha/beta hydrolase"/>
    <property type="match status" value="1"/>
</dbReference>
<sequence length="257" mass="28805">MDWECMDHMLINEQLDEIYAEGHDKKKIDFYAPESPREEVALLFIHGGGWEKGSKEQWCDVAKHFAQLGYFCASAGYRLTDSAVYPAQLEDVHSAMQYMKKQSSRFGFNPERIVVIGSSAGGYLAAMMALDAAYKESLPQAVILYCPVTTLEMEGEFLPRFMGCPREGNEELYREASPYHRITGTEPPFLIIQGDADVLTPYEQVAAFHEALLENGVHSEIEVLEGVSHGFGYGIATPAQQKSVQRMEAFLQTHFSA</sequence>
<keyword evidence="1 3" id="KW-0378">Hydrolase</keyword>
<proteinExistence type="predicted"/>
<organism evidence="3 4">
    <name type="scientific">Paenibacillus foliorum</name>
    <dbReference type="NCBI Taxonomy" id="2654974"/>
    <lineage>
        <taxon>Bacteria</taxon>
        <taxon>Bacillati</taxon>
        <taxon>Bacillota</taxon>
        <taxon>Bacilli</taxon>
        <taxon>Bacillales</taxon>
        <taxon>Paenibacillaceae</taxon>
        <taxon>Paenibacillus</taxon>
    </lineage>
</organism>
<evidence type="ECO:0000256" key="1">
    <source>
        <dbReference type="ARBA" id="ARBA00022801"/>
    </source>
</evidence>
<keyword evidence="4" id="KW-1185">Reference proteome</keyword>
<gene>
    <name evidence="3" type="ORF">GC093_33675</name>
</gene>
<name>A0A972H0U0_9BACL</name>
<feature type="domain" description="BD-FAE-like" evidence="2">
    <location>
        <begin position="28"/>
        <end position="212"/>
    </location>
</feature>
<dbReference type="EMBL" id="WHOD01000128">
    <property type="protein sequence ID" value="NOU98144.1"/>
    <property type="molecule type" value="Genomic_DNA"/>
</dbReference>
<evidence type="ECO:0000313" key="3">
    <source>
        <dbReference type="EMBL" id="NOU98144.1"/>
    </source>
</evidence>
<evidence type="ECO:0000313" key="4">
    <source>
        <dbReference type="Proteomes" id="UP000641588"/>
    </source>
</evidence>
<dbReference type="InterPro" id="IPR029058">
    <property type="entry name" value="AB_hydrolase_fold"/>
</dbReference>
<dbReference type="InterPro" id="IPR049492">
    <property type="entry name" value="BD-FAE-like_dom"/>
</dbReference>
<protein>
    <submittedName>
        <fullName evidence="3">Alpha/beta fold hydrolase</fullName>
    </submittedName>
</protein>
<dbReference type="Proteomes" id="UP000641588">
    <property type="component" value="Unassembled WGS sequence"/>
</dbReference>
<dbReference type="PANTHER" id="PTHR48081">
    <property type="entry name" value="AB HYDROLASE SUPERFAMILY PROTEIN C4A8.06C"/>
    <property type="match status" value="1"/>
</dbReference>
<evidence type="ECO:0000259" key="2">
    <source>
        <dbReference type="Pfam" id="PF20434"/>
    </source>
</evidence>
<dbReference type="SUPFAM" id="SSF53474">
    <property type="entry name" value="alpha/beta-Hydrolases"/>
    <property type="match status" value="1"/>
</dbReference>
<dbReference type="AlphaFoldDB" id="A0A972H0U0"/>
<dbReference type="InterPro" id="IPR050300">
    <property type="entry name" value="GDXG_lipolytic_enzyme"/>
</dbReference>
<dbReference type="GO" id="GO:0016787">
    <property type="term" value="F:hydrolase activity"/>
    <property type="evidence" value="ECO:0007669"/>
    <property type="project" value="UniProtKB-KW"/>
</dbReference>
<reference evidence="3" key="1">
    <citation type="submission" date="2019-10" db="EMBL/GenBank/DDBJ databases">
        <title>Description of Paenibacillus glebae sp. nov.</title>
        <authorList>
            <person name="Carlier A."/>
            <person name="Qi S."/>
        </authorList>
    </citation>
    <scope>NUCLEOTIDE SEQUENCE</scope>
    <source>
        <strain evidence="3">LMG 31456</strain>
    </source>
</reference>
<comment type="caution">
    <text evidence="3">The sequence shown here is derived from an EMBL/GenBank/DDBJ whole genome shotgun (WGS) entry which is preliminary data.</text>
</comment>
<dbReference type="Pfam" id="PF20434">
    <property type="entry name" value="BD-FAE"/>
    <property type="match status" value="1"/>
</dbReference>